<dbReference type="InterPro" id="IPR015421">
    <property type="entry name" value="PyrdxlP-dep_Trfase_major"/>
</dbReference>
<dbReference type="Proteomes" id="UP001198242">
    <property type="component" value="Unassembled WGS sequence"/>
</dbReference>
<keyword evidence="2" id="KW-0808">Transferase</keyword>
<dbReference type="GO" id="GO:0008483">
    <property type="term" value="F:transaminase activity"/>
    <property type="evidence" value="ECO:0007669"/>
    <property type="project" value="UniProtKB-KW"/>
</dbReference>
<dbReference type="SUPFAM" id="SSF53383">
    <property type="entry name" value="PLP-dependent transferases"/>
    <property type="match status" value="1"/>
</dbReference>
<reference evidence="2 3" key="1">
    <citation type="submission" date="2021-10" db="EMBL/GenBank/DDBJ databases">
        <title>Anaerobic single-cell dispensing facilitates the cultivation of human gut bacteria.</title>
        <authorList>
            <person name="Afrizal A."/>
        </authorList>
    </citation>
    <scope>NUCLEOTIDE SEQUENCE [LARGE SCALE GENOMIC DNA]</scope>
    <source>
        <strain evidence="2 3">CLA-AA-H232</strain>
    </source>
</reference>
<dbReference type="GO" id="GO:0030170">
    <property type="term" value="F:pyridoxal phosphate binding"/>
    <property type="evidence" value="ECO:0007669"/>
    <property type="project" value="InterPro"/>
</dbReference>
<dbReference type="InterPro" id="IPR004839">
    <property type="entry name" value="Aminotransferase_I/II_large"/>
</dbReference>
<feature type="domain" description="Aminotransferase class I/classII large" evidence="1">
    <location>
        <begin position="83"/>
        <end position="359"/>
    </location>
</feature>
<evidence type="ECO:0000313" key="3">
    <source>
        <dbReference type="Proteomes" id="UP001198242"/>
    </source>
</evidence>
<accession>A0AAE3E1M7</accession>
<proteinExistence type="predicted"/>
<gene>
    <name evidence="2" type="ORF">LKE05_13910</name>
</gene>
<sequence>MLYHLEDIEKIREVEKEVSNNGYKVFDISHWDSGKDYNKLLLSSLEIQPYYEPFKYIYNYEISPQIHSLVENKLLQEANTEICSILIPSSTLSIVNIANFLQKHKLNKICLLQPSYFTVEPCLNAFGLHVETRSLELSGNKFIIPLEDILSNNYDVIWITSPVFCTGTYFDETEITKLQLILDNQRFIICDESLSILGYSLRKKLSNSKFLITIHSPHKVISTNSIKFSCILCNNDYKDFFDQWIDLFCGGLPLSSYIAANHFISENYDNCLKMHLDYTDSIKQSIVTLLNKYDGQISFSHNIGQYMSIFYPMVPFKESIRFNFIKRLITCTHVSLLPGYLEGFYQELGFCFRVNLTLDKTLLITSINKVLQYLKNNYP</sequence>
<dbReference type="RefSeq" id="WP_308457236.1">
    <property type="nucleotide sequence ID" value="NZ_JAJEQM010000034.1"/>
</dbReference>
<protein>
    <submittedName>
        <fullName evidence="2">Aminotransferase class I/II-fold pyridoxal phosphate-dependent enzyme</fullName>
    </submittedName>
</protein>
<dbReference type="Pfam" id="PF00155">
    <property type="entry name" value="Aminotran_1_2"/>
    <property type="match status" value="1"/>
</dbReference>
<dbReference type="Gene3D" id="3.40.640.10">
    <property type="entry name" value="Type I PLP-dependent aspartate aminotransferase-like (Major domain)"/>
    <property type="match status" value="1"/>
</dbReference>
<dbReference type="InterPro" id="IPR015424">
    <property type="entry name" value="PyrdxlP-dep_Trfase"/>
</dbReference>
<comment type="caution">
    <text evidence="2">The sequence shown here is derived from an EMBL/GenBank/DDBJ whole genome shotgun (WGS) entry which is preliminary data.</text>
</comment>
<name>A0AAE3E1M7_9FIRM</name>
<keyword evidence="2" id="KW-0032">Aminotransferase</keyword>
<dbReference type="AlphaFoldDB" id="A0AAE3E1M7"/>
<evidence type="ECO:0000313" key="2">
    <source>
        <dbReference type="EMBL" id="MCC2211877.1"/>
    </source>
</evidence>
<keyword evidence="3" id="KW-1185">Reference proteome</keyword>
<evidence type="ECO:0000259" key="1">
    <source>
        <dbReference type="Pfam" id="PF00155"/>
    </source>
</evidence>
<organism evidence="2 3">
    <name type="scientific">Hominilimicola fabiformis</name>
    <dbReference type="NCBI Taxonomy" id="2885356"/>
    <lineage>
        <taxon>Bacteria</taxon>
        <taxon>Bacillati</taxon>
        <taxon>Bacillota</taxon>
        <taxon>Clostridia</taxon>
        <taxon>Eubacteriales</taxon>
        <taxon>Oscillospiraceae</taxon>
        <taxon>Hominilimicola</taxon>
    </lineage>
</organism>
<dbReference type="EMBL" id="JAJEQM010000034">
    <property type="protein sequence ID" value="MCC2211877.1"/>
    <property type="molecule type" value="Genomic_DNA"/>
</dbReference>